<reference evidence="1 2" key="2">
    <citation type="submission" date="2018-03" db="EMBL/GenBank/DDBJ databases">
        <title>Draft genome of Pseudomonas putida strain KT-27.</title>
        <authorList>
            <person name="Yoshizawa S."/>
            <person name="Khan N.H."/>
            <person name="Nishimura M."/>
            <person name="Chiura H.X."/>
            <person name="Ogura Y."/>
            <person name="Hayashi T."/>
            <person name="Kogure K."/>
        </authorList>
    </citation>
    <scope>NUCLEOTIDE SEQUENCE [LARGE SCALE GENOMIC DNA]</scope>
    <source>
        <strain evidence="1 2">KT-27</strain>
    </source>
</reference>
<organism evidence="1 2">
    <name type="scientific">Pseudomonas putida</name>
    <name type="common">Arthrobacter siderocapsulatus</name>
    <dbReference type="NCBI Taxonomy" id="303"/>
    <lineage>
        <taxon>Bacteria</taxon>
        <taxon>Pseudomonadati</taxon>
        <taxon>Pseudomonadota</taxon>
        <taxon>Gammaproteobacteria</taxon>
        <taxon>Pseudomonadales</taxon>
        <taxon>Pseudomonadaceae</taxon>
        <taxon>Pseudomonas</taxon>
    </lineage>
</organism>
<dbReference type="RefSeq" id="WP_103438789.1">
    <property type="nucleotide sequence ID" value="NZ_MIND01000018.1"/>
</dbReference>
<reference evidence="1 2" key="1">
    <citation type="submission" date="2016-08" db="EMBL/GenBank/DDBJ databases">
        <authorList>
            <person name="Seilhamer J.J."/>
        </authorList>
    </citation>
    <scope>NUCLEOTIDE SEQUENCE [LARGE SCALE GENOMIC DNA]</scope>
    <source>
        <strain evidence="1 2">KT-27</strain>
    </source>
</reference>
<gene>
    <name evidence="1" type="ORF">BGP80_16835</name>
</gene>
<protein>
    <submittedName>
        <fullName evidence="1">Uncharacterized protein</fullName>
    </submittedName>
</protein>
<comment type="caution">
    <text evidence="1">The sequence shown here is derived from an EMBL/GenBank/DDBJ whole genome shotgun (WGS) entry which is preliminary data.</text>
</comment>
<proteinExistence type="predicted"/>
<evidence type="ECO:0000313" key="1">
    <source>
        <dbReference type="EMBL" id="POF91044.1"/>
    </source>
</evidence>
<evidence type="ECO:0000313" key="2">
    <source>
        <dbReference type="Proteomes" id="UP000237194"/>
    </source>
</evidence>
<sequence length="109" mass="12405">MRCTFTKGGWTATRIREEAYRHWAQSQLPSRSHEEQLSDGITIDVQVRLSRLGATQMFIGMYSDNGTALLEEYYPTRPGETTTRAMVWGVNRARAMSLDAAPQPQRLRA</sequence>
<dbReference type="EMBL" id="MIND01000018">
    <property type="protein sequence ID" value="POF91044.1"/>
    <property type="molecule type" value="Genomic_DNA"/>
</dbReference>
<dbReference type="Proteomes" id="UP000237194">
    <property type="component" value="Unassembled WGS sequence"/>
</dbReference>
<name>A0A2S3WJ97_PSEPU</name>
<dbReference type="AlphaFoldDB" id="A0A2S3WJ97"/>
<accession>A0A2S3WJ97</accession>